<dbReference type="HOGENOM" id="CLU_3086263_0_0_6"/>
<reference evidence="1" key="1">
    <citation type="submission" date="2013-07" db="EMBL/GenBank/DDBJ databases">
        <title>Sub-species coevolution in mutualistic symbiosis.</title>
        <authorList>
            <person name="Murfin K."/>
            <person name="Klassen J."/>
            <person name="Lee M."/>
            <person name="Forst S."/>
            <person name="Stock P."/>
            <person name="Goodrich-Blair H."/>
        </authorList>
    </citation>
    <scope>NUCLEOTIDE SEQUENCE [LARGE SCALE GENOMIC DNA]</scope>
    <source>
        <strain evidence="1">Intermedium</strain>
    </source>
</reference>
<sequence length="52" mass="5745">MRSLFLLPKIQNGGKQRLGVVISPNPNSGDLLQKCCNEKQAITGEKTVTFRD</sequence>
<name>A0A077QGS9_XENBV</name>
<dbReference type="AlphaFoldDB" id="A0A077QGS9"/>
<evidence type="ECO:0000313" key="1">
    <source>
        <dbReference type="EMBL" id="CDH31456.1"/>
    </source>
</evidence>
<dbReference type="EMBL" id="CBTB010000061">
    <property type="protein sequence ID" value="CDH31456.1"/>
    <property type="molecule type" value="Genomic_DNA"/>
</dbReference>
<dbReference type="Proteomes" id="UP000028480">
    <property type="component" value="Unassembled WGS sequence"/>
</dbReference>
<gene>
    <name evidence="1" type="ORF">XBI1_1530014</name>
</gene>
<evidence type="ECO:0000313" key="2">
    <source>
        <dbReference type="Proteomes" id="UP000028480"/>
    </source>
</evidence>
<comment type="caution">
    <text evidence="1">The sequence shown here is derived from an EMBL/GenBank/DDBJ whole genome shotgun (WGS) entry which is preliminary data.</text>
</comment>
<accession>A0A077QGS9</accession>
<protein>
    <submittedName>
        <fullName evidence="1">Uncharacterized protein</fullName>
    </submittedName>
</protein>
<proteinExistence type="predicted"/>
<organism evidence="1 2">
    <name type="scientific">Xenorhabdus bovienii str. Intermedium</name>
    <dbReference type="NCBI Taxonomy" id="1379677"/>
    <lineage>
        <taxon>Bacteria</taxon>
        <taxon>Pseudomonadati</taxon>
        <taxon>Pseudomonadota</taxon>
        <taxon>Gammaproteobacteria</taxon>
        <taxon>Enterobacterales</taxon>
        <taxon>Morganellaceae</taxon>
        <taxon>Xenorhabdus</taxon>
    </lineage>
</organism>